<keyword evidence="2" id="KW-1185">Reference proteome</keyword>
<dbReference type="GeneID" id="13993745"/>
<sequence length="94" mass="10452">MQITLNGFTFVKNANGTDNIQSVLKNKDNKALGGIVKEGNKMAKLERLKQSPETLDFLCKVLEETNQVYSVQKAAKPRNKYKGKFNPNIHSVGA</sequence>
<dbReference type="RefSeq" id="YP_006987110.1">
    <property type="nucleotide sequence ID" value="NC_019401.1"/>
</dbReference>
<name>K4F9D2_9CAUD</name>
<dbReference type="EMBL" id="JN882285">
    <property type="protein sequence ID" value="AFC21455.1"/>
    <property type="molecule type" value="Genomic_DNA"/>
</dbReference>
<evidence type="ECO:0000313" key="1">
    <source>
        <dbReference type="EMBL" id="AFC21455.1"/>
    </source>
</evidence>
<evidence type="ECO:0000313" key="2">
    <source>
        <dbReference type="Proteomes" id="UP000000457"/>
    </source>
</evidence>
<protein>
    <submittedName>
        <fullName evidence="1">Uncharacterized protein</fullName>
    </submittedName>
</protein>
<gene>
    <name evidence="1" type="ORF">GAP32_008</name>
</gene>
<proteinExistence type="predicted"/>
<dbReference type="KEGG" id="vg:13993745"/>
<reference evidence="1 2" key="1">
    <citation type="journal article" date="2014" name="Virology">
        <title>Supersize me: Cronobacter sakazakii phage GAP32.</title>
        <authorList>
            <person name="Abbasifar R."/>
            <person name="Griffiths M.W."/>
            <person name="Sabour P.M."/>
            <person name="Ackermann H.-W."/>
            <person name="Vandersteegen K."/>
            <person name="Lavigne R."/>
            <person name="Noben J.-P."/>
            <person name="Villa A.A."/>
            <person name="Abbasifar A."/>
            <person name="Nash J.H.E."/>
            <person name="Kropinski A.M."/>
        </authorList>
    </citation>
    <scope>NUCLEOTIDE SEQUENCE [LARGE SCALE GENOMIC DNA]</scope>
    <source>
        <strain evidence="1">GAP-32</strain>
    </source>
</reference>
<dbReference type="Proteomes" id="UP000000457">
    <property type="component" value="Segment"/>
</dbReference>
<accession>K4F9D2</accession>
<organism evidence="1 2">
    <name type="scientific">Cronobacter phage vB_CsaM_GAP32</name>
    <dbReference type="NCBI Taxonomy" id="1141136"/>
    <lineage>
        <taxon>Viruses</taxon>
        <taxon>Duplodnaviria</taxon>
        <taxon>Heunggongvirae</taxon>
        <taxon>Uroviricota</taxon>
        <taxon>Caudoviricetes</taxon>
        <taxon>Mimasvirus</taxon>
        <taxon>Mimasvirus GAP32</taxon>
    </lineage>
</organism>